<dbReference type="EMBL" id="PCVM01000072">
    <property type="protein sequence ID" value="PIQ73325.1"/>
    <property type="molecule type" value="Genomic_DNA"/>
</dbReference>
<dbReference type="GO" id="GO:0016740">
    <property type="term" value="F:transferase activity"/>
    <property type="evidence" value="ECO:0007669"/>
    <property type="project" value="UniProtKB-KW"/>
</dbReference>
<accession>A0A2M6IU68</accession>
<proteinExistence type="predicted"/>
<dbReference type="AlphaFoldDB" id="A0A2M6IU68"/>
<protein>
    <submittedName>
        <fullName evidence="2">Glycosyl transferase family 2</fullName>
    </submittedName>
</protein>
<dbReference type="InterPro" id="IPR001173">
    <property type="entry name" value="Glyco_trans_2-like"/>
</dbReference>
<dbReference type="Pfam" id="PF00535">
    <property type="entry name" value="Glycos_transf_2"/>
    <property type="match status" value="1"/>
</dbReference>
<evidence type="ECO:0000259" key="1">
    <source>
        <dbReference type="Pfam" id="PF00535"/>
    </source>
</evidence>
<dbReference type="SUPFAM" id="SSF53448">
    <property type="entry name" value="Nucleotide-diphospho-sugar transferases"/>
    <property type="match status" value="1"/>
</dbReference>
<organism evidence="2 3">
    <name type="scientific">Candidatus Roizmanbacteria bacterium CG11_big_fil_rev_8_21_14_0_20_36_8</name>
    <dbReference type="NCBI Taxonomy" id="1974856"/>
    <lineage>
        <taxon>Bacteria</taxon>
        <taxon>Candidatus Roizmaniibacteriota</taxon>
    </lineage>
</organism>
<dbReference type="Gene3D" id="3.90.550.10">
    <property type="entry name" value="Spore Coat Polysaccharide Biosynthesis Protein SpsA, Chain A"/>
    <property type="match status" value="1"/>
</dbReference>
<dbReference type="InterPro" id="IPR029044">
    <property type="entry name" value="Nucleotide-diphossugar_trans"/>
</dbReference>
<dbReference type="PANTHER" id="PTHR43179">
    <property type="entry name" value="RHAMNOSYLTRANSFERASE WBBL"/>
    <property type="match status" value="1"/>
</dbReference>
<gene>
    <name evidence="2" type="ORF">COV58_03165</name>
</gene>
<dbReference type="PANTHER" id="PTHR43179:SF7">
    <property type="entry name" value="RHAMNOSYLTRANSFERASE WBBL"/>
    <property type="match status" value="1"/>
</dbReference>
<sequence>MPKLSIIILSFNTKEITRKCLDALISSLKKSSFLSQIIVVDNASTDGSTDMIKEFKKNNTLENVQISSIFNLQNEGYPKGNNRGIHNATGEYILFLNSDAIINKINWKKIFNYFDKHKKVGALTVRLELPSGQIDLASHRGFPTVWNSFCYFAKLEELANLFPFLKRFFGGYHLTHKDLRTIHGIDSPSGAFLLSPKKVINELVGFDETYFMYGEDLDLSYRMKELGYKIIYDPCHTVTHLKYQSSTHNRDIKRKTKEYYYNAMRIFYKKHYDDENNWFINQLVYFFINLKSRI</sequence>
<reference evidence="2 3" key="1">
    <citation type="submission" date="2017-09" db="EMBL/GenBank/DDBJ databases">
        <title>Depth-based differentiation of microbial function through sediment-hosted aquifers and enrichment of novel symbionts in the deep terrestrial subsurface.</title>
        <authorList>
            <person name="Probst A.J."/>
            <person name="Ladd B."/>
            <person name="Jarett J.K."/>
            <person name="Geller-Mcgrath D.E."/>
            <person name="Sieber C.M."/>
            <person name="Emerson J.B."/>
            <person name="Anantharaman K."/>
            <person name="Thomas B.C."/>
            <person name="Malmstrom R."/>
            <person name="Stieglmeier M."/>
            <person name="Klingl A."/>
            <person name="Woyke T."/>
            <person name="Ryan C.M."/>
            <person name="Banfield J.F."/>
        </authorList>
    </citation>
    <scope>NUCLEOTIDE SEQUENCE [LARGE SCALE GENOMIC DNA]</scope>
    <source>
        <strain evidence="2">CG11_big_fil_rev_8_21_14_0_20_36_8</strain>
    </source>
</reference>
<comment type="caution">
    <text evidence="2">The sequence shown here is derived from an EMBL/GenBank/DDBJ whole genome shotgun (WGS) entry which is preliminary data.</text>
</comment>
<dbReference type="Proteomes" id="UP000231056">
    <property type="component" value="Unassembled WGS sequence"/>
</dbReference>
<evidence type="ECO:0000313" key="2">
    <source>
        <dbReference type="EMBL" id="PIQ73325.1"/>
    </source>
</evidence>
<dbReference type="CDD" id="cd04186">
    <property type="entry name" value="GT_2_like_c"/>
    <property type="match status" value="1"/>
</dbReference>
<feature type="domain" description="Glycosyltransferase 2-like" evidence="1">
    <location>
        <begin position="5"/>
        <end position="145"/>
    </location>
</feature>
<name>A0A2M6IU68_9BACT</name>
<keyword evidence="2" id="KW-0808">Transferase</keyword>
<evidence type="ECO:0000313" key="3">
    <source>
        <dbReference type="Proteomes" id="UP000231056"/>
    </source>
</evidence>